<dbReference type="AlphaFoldDB" id="A0A4Q2D3Y3"/>
<dbReference type="STRING" id="2316362.A0A4Q2D3Y3"/>
<organism evidence="1 2">
    <name type="scientific">Candolleomyces aberdarensis</name>
    <dbReference type="NCBI Taxonomy" id="2316362"/>
    <lineage>
        <taxon>Eukaryota</taxon>
        <taxon>Fungi</taxon>
        <taxon>Dikarya</taxon>
        <taxon>Basidiomycota</taxon>
        <taxon>Agaricomycotina</taxon>
        <taxon>Agaricomycetes</taxon>
        <taxon>Agaricomycetidae</taxon>
        <taxon>Agaricales</taxon>
        <taxon>Agaricineae</taxon>
        <taxon>Psathyrellaceae</taxon>
        <taxon>Candolleomyces</taxon>
    </lineage>
</organism>
<keyword evidence="2" id="KW-1185">Reference proteome</keyword>
<comment type="caution">
    <text evidence="1">The sequence shown here is derived from an EMBL/GenBank/DDBJ whole genome shotgun (WGS) entry which is preliminary data.</text>
</comment>
<dbReference type="OrthoDB" id="3008976at2759"/>
<dbReference type="InterPro" id="IPR032675">
    <property type="entry name" value="LRR_dom_sf"/>
</dbReference>
<proteinExistence type="predicted"/>
<evidence type="ECO:0000313" key="2">
    <source>
        <dbReference type="Proteomes" id="UP000290288"/>
    </source>
</evidence>
<accession>A0A4Q2D3Y3</accession>
<protein>
    <submittedName>
        <fullName evidence="1">Uncharacterized protein</fullName>
    </submittedName>
</protein>
<dbReference type="Gene3D" id="3.80.10.10">
    <property type="entry name" value="Ribonuclease Inhibitor"/>
    <property type="match status" value="1"/>
</dbReference>
<dbReference type="SUPFAM" id="SSF52047">
    <property type="entry name" value="RNI-like"/>
    <property type="match status" value="1"/>
</dbReference>
<gene>
    <name evidence="1" type="ORF">EST38_g12106</name>
</gene>
<reference evidence="1 2" key="1">
    <citation type="submission" date="2019-01" db="EMBL/GenBank/DDBJ databases">
        <title>Draft genome sequence of Psathyrella aberdarensis IHI B618.</title>
        <authorList>
            <person name="Buettner E."/>
            <person name="Kellner H."/>
        </authorList>
    </citation>
    <scope>NUCLEOTIDE SEQUENCE [LARGE SCALE GENOMIC DNA]</scope>
    <source>
        <strain evidence="1 2">IHI B618</strain>
    </source>
</reference>
<name>A0A4Q2D3Y3_9AGAR</name>
<evidence type="ECO:0000313" key="1">
    <source>
        <dbReference type="EMBL" id="RXW13749.1"/>
    </source>
</evidence>
<dbReference type="Proteomes" id="UP000290288">
    <property type="component" value="Unassembled WGS sequence"/>
</dbReference>
<dbReference type="EMBL" id="SDEE01000840">
    <property type="protein sequence ID" value="RXW13749.1"/>
    <property type="molecule type" value="Genomic_DNA"/>
</dbReference>
<sequence length="306" mass="33592">MGLSTGTLPALTHLTLDRFASISNLAGQLSNRGFPWHQLTHLCLRDGNQRAWMEVGSIDDFFRQVPNLVDLIIQPLVHPLRRKKSGVVLPILKTFSFSVEYGLGTPSRDAWRAALSFLETPNLSALNIGIASDIDAAIVWECVPPFLQSSQCALKQMTLVNLSQGLTDSILNYTPSLEHLFISPPLSDALADILPNTSHLPNLSSITLYLDALSPRLAPTVVALLESRLRSSEPPDPSQPDPSKKALQNLYIIYRAGRGDEQISSAFRQIWDDHSLKGGLVPLANFPAKEDLRGRTKALSELQALS</sequence>